<feature type="transmembrane region" description="Helical" evidence="6">
    <location>
        <begin position="91"/>
        <end position="117"/>
    </location>
</feature>
<dbReference type="GO" id="GO:0005886">
    <property type="term" value="C:plasma membrane"/>
    <property type="evidence" value="ECO:0007669"/>
    <property type="project" value="UniProtKB-SubCell"/>
</dbReference>
<keyword evidence="5 6" id="KW-0472">Membrane</keyword>
<evidence type="ECO:0000256" key="4">
    <source>
        <dbReference type="ARBA" id="ARBA00022989"/>
    </source>
</evidence>
<feature type="transmembrane region" description="Helical" evidence="6">
    <location>
        <begin position="213"/>
        <end position="238"/>
    </location>
</feature>
<evidence type="ECO:0000256" key="3">
    <source>
        <dbReference type="ARBA" id="ARBA00022692"/>
    </source>
</evidence>
<dbReference type="InterPro" id="IPR019108">
    <property type="entry name" value="Caa3_assmbl_CtaG-rel"/>
</dbReference>
<comment type="subcellular location">
    <subcellularLocation>
        <location evidence="1">Cell membrane</location>
        <topology evidence="1">Multi-pass membrane protein</topology>
    </subcellularLocation>
</comment>
<evidence type="ECO:0000256" key="1">
    <source>
        <dbReference type="ARBA" id="ARBA00004651"/>
    </source>
</evidence>
<sequence length="311" mass="36030">MHVLHGGQHLERATDFQAFISQWSFSFFVLIFLGALLAIYFWGTRRLLLRSNRRSSGKIKKWAFGGSLAALLVALISPVDVYSNDLFFIHMIQHLLLVMVAAPLIRIASPIAEYLWGLPESIRRPIGNMLAKKGLIRVFLYGVTTPLVAWFLFAIVMWVWHVPGIYDMALRFKQLHDFEHLTMFFAGIVFWWPVLGSPVLFQQLAFPFRFLYLFLALMQNVILAAILTYSDTAIYQFYVDSPLHWGISATADQQLGGVLMWLVGSMMFAGVTIVLIYMWLERDHRRMLKKQLDMSLRKEYLVMFQKQAKRP</sequence>
<keyword evidence="3 6" id="KW-0812">Transmembrane</keyword>
<evidence type="ECO:0008006" key="8">
    <source>
        <dbReference type="Google" id="ProtNLM"/>
    </source>
</evidence>
<feature type="transmembrane region" description="Helical" evidence="6">
    <location>
        <begin position="258"/>
        <end position="280"/>
    </location>
</feature>
<reference evidence="7" key="1">
    <citation type="submission" date="2018-05" db="EMBL/GenBank/DDBJ databases">
        <authorList>
            <person name="Lanie J.A."/>
            <person name="Ng W.-L."/>
            <person name="Kazmierczak K.M."/>
            <person name="Andrzejewski T.M."/>
            <person name="Davidsen T.M."/>
            <person name="Wayne K.J."/>
            <person name="Tettelin H."/>
            <person name="Glass J.I."/>
            <person name="Rusch D."/>
            <person name="Podicherti R."/>
            <person name="Tsui H.-C.T."/>
            <person name="Winkler M.E."/>
        </authorList>
    </citation>
    <scope>NUCLEOTIDE SEQUENCE</scope>
</reference>
<feature type="transmembrane region" description="Helical" evidence="6">
    <location>
        <begin position="62"/>
        <end position="79"/>
    </location>
</feature>
<dbReference type="Pfam" id="PF09678">
    <property type="entry name" value="Caa3_CtaG"/>
    <property type="match status" value="1"/>
</dbReference>
<gene>
    <name evidence="7" type="ORF">METZ01_LOCUS87149</name>
</gene>
<name>A0A381V1Q4_9ZZZZ</name>
<evidence type="ECO:0000256" key="2">
    <source>
        <dbReference type="ARBA" id="ARBA00022475"/>
    </source>
</evidence>
<evidence type="ECO:0000256" key="5">
    <source>
        <dbReference type="ARBA" id="ARBA00023136"/>
    </source>
</evidence>
<dbReference type="EMBL" id="UINC01007620">
    <property type="protein sequence ID" value="SVA34295.1"/>
    <property type="molecule type" value="Genomic_DNA"/>
</dbReference>
<dbReference type="AlphaFoldDB" id="A0A381V1Q4"/>
<proteinExistence type="predicted"/>
<organism evidence="7">
    <name type="scientific">marine metagenome</name>
    <dbReference type="NCBI Taxonomy" id="408172"/>
    <lineage>
        <taxon>unclassified sequences</taxon>
        <taxon>metagenomes</taxon>
        <taxon>ecological metagenomes</taxon>
    </lineage>
</organism>
<feature type="transmembrane region" description="Helical" evidence="6">
    <location>
        <begin position="20"/>
        <end position="42"/>
    </location>
</feature>
<feature type="transmembrane region" description="Helical" evidence="6">
    <location>
        <begin position="138"/>
        <end position="160"/>
    </location>
</feature>
<protein>
    <recommendedName>
        <fullName evidence="8">Cytochrome c oxidase assembly protein</fullName>
    </recommendedName>
</protein>
<accession>A0A381V1Q4</accession>
<feature type="transmembrane region" description="Helical" evidence="6">
    <location>
        <begin position="180"/>
        <end position="201"/>
    </location>
</feature>
<keyword evidence="4 6" id="KW-1133">Transmembrane helix</keyword>
<evidence type="ECO:0000256" key="6">
    <source>
        <dbReference type="SAM" id="Phobius"/>
    </source>
</evidence>
<evidence type="ECO:0000313" key="7">
    <source>
        <dbReference type="EMBL" id="SVA34295.1"/>
    </source>
</evidence>
<keyword evidence="2" id="KW-1003">Cell membrane</keyword>